<evidence type="ECO:0000256" key="2">
    <source>
        <dbReference type="ARBA" id="ARBA00023125"/>
    </source>
</evidence>
<keyword evidence="2" id="KW-0238">DNA-binding</keyword>
<accession>A0A1I2DMX6</accession>
<dbReference type="SUPFAM" id="SSF47413">
    <property type="entry name" value="lambda repressor-like DNA-binding domains"/>
    <property type="match status" value="1"/>
</dbReference>
<gene>
    <name evidence="5" type="ORF">SAMN05216251_105309</name>
</gene>
<feature type="domain" description="HTH lacI-type" evidence="4">
    <location>
        <begin position="1"/>
        <end position="48"/>
    </location>
</feature>
<dbReference type="STRING" id="380248.SAMN05216251_105309"/>
<dbReference type="Pfam" id="PF00356">
    <property type="entry name" value="LacI"/>
    <property type="match status" value="1"/>
</dbReference>
<dbReference type="PANTHER" id="PTHR30146">
    <property type="entry name" value="LACI-RELATED TRANSCRIPTIONAL REPRESSOR"/>
    <property type="match status" value="1"/>
</dbReference>
<organism evidence="5 6">
    <name type="scientific">Actinacidiphila alni</name>
    <dbReference type="NCBI Taxonomy" id="380248"/>
    <lineage>
        <taxon>Bacteria</taxon>
        <taxon>Bacillati</taxon>
        <taxon>Actinomycetota</taxon>
        <taxon>Actinomycetes</taxon>
        <taxon>Kitasatosporales</taxon>
        <taxon>Streptomycetaceae</taxon>
        <taxon>Actinacidiphila</taxon>
    </lineage>
</organism>
<dbReference type="SUPFAM" id="SSF53822">
    <property type="entry name" value="Periplasmic binding protein-like I"/>
    <property type="match status" value="1"/>
</dbReference>
<sequence>MVSAGTVSRVLNHSDNVDEALRERVRKAADQLGYRLPPRRNSAADVRSIGFLLSNAYLRNREDLMTPFWARILHGAEEEAARHAVALHYRTIGPDRAEVRRNLRSAGLDAVMLVGSATEDVLEAVLALDVPTALVDFTSQHHALPAVLSDGLDGGQVAVEHLLARGHRRIAFVGGPMSDPEAGIRSVPALQHRYLGYRIALAAAGVRLDPALVAACDLQPEGVTEATEALLERTDFTAMFCANDQTAVAAMRVLGRRGVRVPQDVSVIGFDDDLAAHSIPALTTMSVPKEAMGRLGVRRLLHAPDGPDEQPYTITLPVELVARDSVADRTEDSHAPRH</sequence>
<evidence type="ECO:0000313" key="6">
    <source>
        <dbReference type="Proteomes" id="UP000199323"/>
    </source>
</evidence>
<dbReference type="PANTHER" id="PTHR30146:SF109">
    <property type="entry name" value="HTH-TYPE TRANSCRIPTIONAL REGULATOR GALS"/>
    <property type="match status" value="1"/>
</dbReference>
<evidence type="ECO:0000256" key="3">
    <source>
        <dbReference type="ARBA" id="ARBA00023163"/>
    </source>
</evidence>
<dbReference type="CDD" id="cd01392">
    <property type="entry name" value="HTH_LacI"/>
    <property type="match status" value="1"/>
</dbReference>
<dbReference type="Pfam" id="PF13377">
    <property type="entry name" value="Peripla_BP_3"/>
    <property type="match status" value="1"/>
</dbReference>
<reference evidence="5 6" key="1">
    <citation type="submission" date="2016-10" db="EMBL/GenBank/DDBJ databases">
        <authorList>
            <person name="de Groot N.N."/>
        </authorList>
    </citation>
    <scope>NUCLEOTIDE SEQUENCE [LARGE SCALE GENOMIC DNA]</scope>
    <source>
        <strain evidence="5 6">CGMCC 4.3510</strain>
    </source>
</reference>
<proteinExistence type="predicted"/>
<dbReference type="AlphaFoldDB" id="A0A1I2DMX6"/>
<dbReference type="InterPro" id="IPR046335">
    <property type="entry name" value="LacI/GalR-like_sensor"/>
</dbReference>
<dbReference type="InterPro" id="IPR010982">
    <property type="entry name" value="Lambda_DNA-bd_dom_sf"/>
</dbReference>
<keyword evidence="6" id="KW-1185">Reference proteome</keyword>
<dbReference type="Gene3D" id="1.10.260.40">
    <property type="entry name" value="lambda repressor-like DNA-binding domains"/>
    <property type="match status" value="1"/>
</dbReference>
<keyword evidence="1" id="KW-0805">Transcription regulation</keyword>
<dbReference type="EMBL" id="FONG01000005">
    <property type="protein sequence ID" value="SFE81866.1"/>
    <property type="molecule type" value="Genomic_DNA"/>
</dbReference>
<dbReference type="InterPro" id="IPR028082">
    <property type="entry name" value="Peripla_BP_I"/>
</dbReference>
<protein>
    <submittedName>
        <fullName evidence="5">Transcriptional regulator, LacI family</fullName>
    </submittedName>
</protein>
<dbReference type="GO" id="GO:0003700">
    <property type="term" value="F:DNA-binding transcription factor activity"/>
    <property type="evidence" value="ECO:0007669"/>
    <property type="project" value="TreeGrafter"/>
</dbReference>
<evidence type="ECO:0000313" key="5">
    <source>
        <dbReference type="EMBL" id="SFE81866.1"/>
    </source>
</evidence>
<evidence type="ECO:0000256" key="1">
    <source>
        <dbReference type="ARBA" id="ARBA00023015"/>
    </source>
</evidence>
<dbReference type="GO" id="GO:0000976">
    <property type="term" value="F:transcription cis-regulatory region binding"/>
    <property type="evidence" value="ECO:0007669"/>
    <property type="project" value="TreeGrafter"/>
</dbReference>
<keyword evidence="3" id="KW-0804">Transcription</keyword>
<dbReference type="CDD" id="cd06267">
    <property type="entry name" value="PBP1_LacI_sugar_binding-like"/>
    <property type="match status" value="1"/>
</dbReference>
<name>A0A1I2DMX6_9ACTN</name>
<dbReference type="Gene3D" id="3.40.50.2300">
    <property type="match status" value="2"/>
</dbReference>
<dbReference type="InterPro" id="IPR000843">
    <property type="entry name" value="HTH_LacI"/>
</dbReference>
<dbReference type="Proteomes" id="UP000199323">
    <property type="component" value="Unassembled WGS sequence"/>
</dbReference>
<evidence type="ECO:0000259" key="4">
    <source>
        <dbReference type="PROSITE" id="PS50932"/>
    </source>
</evidence>
<dbReference type="SMART" id="SM00354">
    <property type="entry name" value="HTH_LACI"/>
    <property type="match status" value="1"/>
</dbReference>
<dbReference type="PROSITE" id="PS50932">
    <property type="entry name" value="HTH_LACI_2"/>
    <property type="match status" value="1"/>
</dbReference>